<accession>A0A6I3JEM5</accession>
<dbReference type="RefSeq" id="WP_154616456.1">
    <property type="nucleotide sequence ID" value="NZ_CP053660.1"/>
</dbReference>
<protein>
    <submittedName>
        <fullName evidence="2">Uncharacterized protein</fullName>
    </submittedName>
</protein>
<organism evidence="2 3">
    <name type="scientific">Nocardioides marmotae</name>
    <dbReference type="NCBI Taxonomy" id="2663857"/>
    <lineage>
        <taxon>Bacteria</taxon>
        <taxon>Bacillati</taxon>
        <taxon>Actinomycetota</taxon>
        <taxon>Actinomycetes</taxon>
        <taxon>Propionibacteriales</taxon>
        <taxon>Nocardioidaceae</taxon>
        <taxon>Nocardioides</taxon>
    </lineage>
</organism>
<name>A0A6I3JEM5_9ACTN</name>
<dbReference type="EMBL" id="WLCI01000016">
    <property type="protein sequence ID" value="MTB96610.1"/>
    <property type="molecule type" value="Genomic_DNA"/>
</dbReference>
<feature type="region of interest" description="Disordered" evidence="1">
    <location>
        <begin position="38"/>
        <end position="63"/>
    </location>
</feature>
<sequence>MSTLLPDTSEAAREATLRATPPRRGLAQLDLALAARLLSHRPAAPTHPGPERSDRRTEELADR</sequence>
<dbReference type="Proteomes" id="UP000433406">
    <property type="component" value="Unassembled WGS sequence"/>
</dbReference>
<dbReference type="AlphaFoldDB" id="A0A6I3JEM5"/>
<comment type="caution">
    <text evidence="2">The sequence shown here is derived from an EMBL/GenBank/DDBJ whole genome shotgun (WGS) entry which is preliminary data.</text>
</comment>
<evidence type="ECO:0000313" key="3">
    <source>
        <dbReference type="Proteomes" id="UP000433406"/>
    </source>
</evidence>
<proteinExistence type="predicted"/>
<feature type="region of interest" description="Disordered" evidence="1">
    <location>
        <begin position="1"/>
        <end position="24"/>
    </location>
</feature>
<evidence type="ECO:0000313" key="2">
    <source>
        <dbReference type="EMBL" id="MTB96610.1"/>
    </source>
</evidence>
<evidence type="ECO:0000256" key="1">
    <source>
        <dbReference type="SAM" id="MobiDB-lite"/>
    </source>
</evidence>
<gene>
    <name evidence="2" type="ORF">GGQ22_16160</name>
</gene>
<reference evidence="2 3" key="1">
    <citation type="submission" date="2019-10" db="EMBL/GenBank/DDBJ databases">
        <title>Nocardioides novel species isolated from the excrement of Marmot.</title>
        <authorList>
            <person name="Zhang G."/>
        </authorList>
    </citation>
    <scope>NUCLEOTIDE SEQUENCE [LARGE SCALE GENOMIC DNA]</scope>
    <source>
        <strain evidence="3">zg-579</strain>
    </source>
</reference>
<keyword evidence="3" id="KW-1185">Reference proteome</keyword>
<feature type="compositionally biased region" description="Basic and acidic residues" evidence="1">
    <location>
        <begin position="49"/>
        <end position="63"/>
    </location>
</feature>